<reference evidence="4" key="1">
    <citation type="journal article" date="2019" name="Int. J. Syst. Evol. Microbiol.">
        <title>The Global Catalogue of Microorganisms (GCM) 10K type strain sequencing project: providing services to taxonomists for standard genome sequencing and annotation.</title>
        <authorList>
            <consortium name="The Broad Institute Genomics Platform"/>
            <consortium name="The Broad Institute Genome Sequencing Center for Infectious Disease"/>
            <person name="Wu L."/>
            <person name="Ma J."/>
        </authorList>
    </citation>
    <scope>NUCLEOTIDE SEQUENCE [LARGE SCALE GENOMIC DNA]</scope>
    <source>
        <strain evidence="4">JCM 10696</strain>
    </source>
</reference>
<proteinExistence type="predicted"/>
<sequence length="101" mass="11532">MCDGRGRSLAFVLTGGNVNDCTRFTRLMDAFRVSGLGFGRLWVRLDRVIGDKGYSTKAIRAHLRCRGIAVTIPERRDQVRDRQWRGSRGGRPPVFDKGFYR</sequence>
<evidence type="ECO:0000259" key="2">
    <source>
        <dbReference type="Pfam" id="PF01609"/>
    </source>
</evidence>
<protein>
    <recommendedName>
        <fullName evidence="2">Transposase IS4-like domain-containing protein</fullName>
    </recommendedName>
</protein>
<organism evidence="3 4">
    <name type="scientific">Actinocorallia libanotica</name>
    <dbReference type="NCBI Taxonomy" id="46162"/>
    <lineage>
        <taxon>Bacteria</taxon>
        <taxon>Bacillati</taxon>
        <taxon>Actinomycetota</taxon>
        <taxon>Actinomycetes</taxon>
        <taxon>Streptosporangiales</taxon>
        <taxon>Thermomonosporaceae</taxon>
        <taxon>Actinocorallia</taxon>
    </lineage>
</organism>
<evidence type="ECO:0000313" key="4">
    <source>
        <dbReference type="Proteomes" id="UP001500665"/>
    </source>
</evidence>
<evidence type="ECO:0000256" key="1">
    <source>
        <dbReference type="SAM" id="MobiDB-lite"/>
    </source>
</evidence>
<dbReference type="EMBL" id="BAAAHH010000073">
    <property type="protein sequence ID" value="GAA0970261.1"/>
    <property type="molecule type" value="Genomic_DNA"/>
</dbReference>
<dbReference type="InterPro" id="IPR002559">
    <property type="entry name" value="Transposase_11"/>
</dbReference>
<keyword evidence="4" id="KW-1185">Reference proteome</keyword>
<comment type="caution">
    <text evidence="3">The sequence shown here is derived from an EMBL/GenBank/DDBJ whole genome shotgun (WGS) entry which is preliminary data.</text>
</comment>
<evidence type="ECO:0000313" key="3">
    <source>
        <dbReference type="EMBL" id="GAA0970261.1"/>
    </source>
</evidence>
<gene>
    <name evidence="3" type="ORF">GCM10009550_77790</name>
</gene>
<feature type="domain" description="Transposase IS4-like" evidence="2">
    <location>
        <begin position="2"/>
        <end position="83"/>
    </location>
</feature>
<feature type="region of interest" description="Disordered" evidence="1">
    <location>
        <begin position="79"/>
        <end position="101"/>
    </location>
</feature>
<dbReference type="Pfam" id="PF01609">
    <property type="entry name" value="DDE_Tnp_1"/>
    <property type="match status" value="1"/>
</dbReference>
<dbReference type="Proteomes" id="UP001500665">
    <property type="component" value="Unassembled WGS sequence"/>
</dbReference>
<name>A0ABP4CIE4_9ACTN</name>
<accession>A0ABP4CIE4</accession>